<dbReference type="AlphaFoldDB" id="A0ABD1CVE0"/>
<feature type="non-terminal residue" evidence="1">
    <location>
        <position position="1"/>
    </location>
</feature>
<comment type="caution">
    <text evidence="1">The sequence shown here is derived from an EMBL/GenBank/DDBJ whole genome shotgun (WGS) entry which is preliminary data.</text>
</comment>
<dbReference type="Proteomes" id="UP001562425">
    <property type="component" value="Unassembled WGS sequence"/>
</dbReference>
<organism evidence="1 2">
    <name type="scientific">Culex pipiens pipiens</name>
    <name type="common">Northern house mosquito</name>
    <dbReference type="NCBI Taxonomy" id="38569"/>
    <lineage>
        <taxon>Eukaryota</taxon>
        <taxon>Metazoa</taxon>
        <taxon>Ecdysozoa</taxon>
        <taxon>Arthropoda</taxon>
        <taxon>Hexapoda</taxon>
        <taxon>Insecta</taxon>
        <taxon>Pterygota</taxon>
        <taxon>Neoptera</taxon>
        <taxon>Endopterygota</taxon>
        <taxon>Diptera</taxon>
        <taxon>Nematocera</taxon>
        <taxon>Culicoidea</taxon>
        <taxon>Culicidae</taxon>
        <taxon>Culicinae</taxon>
        <taxon>Culicini</taxon>
        <taxon>Culex</taxon>
        <taxon>Culex</taxon>
    </lineage>
</organism>
<proteinExistence type="predicted"/>
<sequence length="32" mass="3494">AGTLCERNSWLARLVTSVRNNTASDYLNVVIG</sequence>
<keyword evidence="2" id="KW-1185">Reference proteome</keyword>
<dbReference type="EMBL" id="JBEHCU010009162">
    <property type="protein sequence ID" value="KAL1380392.1"/>
    <property type="molecule type" value="Genomic_DNA"/>
</dbReference>
<evidence type="ECO:0000313" key="1">
    <source>
        <dbReference type="EMBL" id="KAL1380392.1"/>
    </source>
</evidence>
<protein>
    <submittedName>
        <fullName evidence="1">Uncharacterized protein</fullName>
    </submittedName>
</protein>
<gene>
    <name evidence="1" type="ORF">pipiens_000465</name>
</gene>
<accession>A0ABD1CVE0</accession>
<feature type="non-terminal residue" evidence="1">
    <location>
        <position position="32"/>
    </location>
</feature>
<reference evidence="1 2" key="1">
    <citation type="submission" date="2024-05" db="EMBL/GenBank/DDBJ databases">
        <title>Culex pipiens pipiens assembly and annotation.</title>
        <authorList>
            <person name="Alout H."/>
            <person name="Durand T."/>
        </authorList>
    </citation>
    <scope>NUCLEOTIDE SEQUENCE [LARGE SCALE GENOMIC DNA]</scope>
    <source>
        <strain evidence="1">HA-2024</strain>
        <tissue evidence="1">Whole body</tissue>
    </source>
</reference>
<evidence type="ECO:0000313" key="2">
    <source>
        <dbReference type="Proteomes" id="UP001562425"/>
    </source>
</evidence>
<name>A0ABD1CVE0_CULPP</name>